<sequence length="98" mass="11449">MAQTVTMLHLTKEELRAEVRAEIYDLINVLERRQCPPCNESKPEIKLFYTRAETCKLLNVSLSTLQNWKTQHILVPNKIKGRVLYSKQSIDDFLRMSA</sequence>
<dbReference type="KEGG" id="fak:FUA48_06020"/>
<dbReference type="OrthoDB" id="1097811at2"/>
<protein>
    <submittedName>
        <fullName evidence="2">Helix-turn-helix domain-containing protein</fullName>
    </submittedName>
</protein>
<dbReference type="InterPro" id="IPR009061">
    <property type="entry name" value="DNA-bd_dom_put_sf"/>
</dbReference>
<accession>A0A5B9FQ98</accession>
<dbReference type="Pfam" id="PF12728">
    <property type="entry name" value="HTH_17"/>
    <property type="match status" value="1"/>
</dbReference>
<keyword evidence="3" id="KW-1185">Reference proteome</keyword>
<evidence type="ECO:0000259" key="1">
    <source>
        <dbReference type="Pfam" id="PF12728"/>
    </source>
</evidence>
<dbReference type="EMBL" id="CP042831">
    <property type="protein sequence ID" value="QEE49150.1"/>
    <property type="molecule type" value="Genomic_DNA"/>
</dbReference>
<organism evidence="2 3">
    <name type="scientific">Flavobacterium alkalisoli</name>
    <dbReference type="NCBI Taxonomy" id="2602769"/>
    <lineage>
        <taxon>Bacteria</taxon>
        <taxon>Pseudomonadati</taxon>
        <taxon>Bacteroidota</taxon>
        <taxon>Flavobacteriia</taxon>
        <taxon>Flavobacteriales</taxon>
        <taxon>Flavobacteriaceae</taxon>
        <taxon>Flavobacterium</taxon>
    </lineage>
</organism>
<dbReference type="AlphaFoldDB" id="A0A5B9FQ98"/>
<dbReference type="SUPFAM" id="SSF46955">
    <property type="entry name" value="Putative DNA-binding domain"/>
    <property type="match status" value="1"/>
</dbReference>
<feature type="domain" description="Helix-turn-helix" evidence="1">
    <location>
        <begin position="48"/>
        <end position="95"/>
    </location>
</feature>
<dbReference type="InterPro" id="IPR041657">
    <property type="entry name" value="HTH_17"/>
</dbReference>
<proteinExistence type="predicted"/>
<name>A0A5B9FQ98_9FLAO</name>
<evidence type="ECO:0000313" key="3">
    <source>
        <dbReference type="Proteomes" id="UP000321222"/>
    </source>
</evidence>
<evidence type="ECO:0000313" key="2">
    <source>
        <dbReference type="EMBL" id="QEE49150.1"/>
    </source>
</evidence>
<reference evidence="2 3" key="1">
    <citation type="submission" date="2019-08" db="EMBL/GenBank/DDBJ databases">
        <title>Flavobacterium alkalisoli sp. nov., isolated from rhizosphere soil of Suaeda salsa.</title>
        <authorList>
            <person name="Sun J.-Q."/>
            <person name="Xu L."/>
        </authorList>
    </citation>
    <scope>NUCLEOTIDE SEQUENCE [LARGE SCALE GENOMIC DNA]</scope>
    <source>
        <strain evidence="2 3">XS-5</strain>
    </source>
</reference>
<dbReference type="Proteomes" id="UP000321222">
    <property type="component" value="Chromosome"/>
</dbReference>
<gene>
    <name evidence="2" type="ORF">FUA48_06020</name>
</gene>